<dbReference type="GO" id="GO:0006879">
    <property type="term" value="P:intracellular iron ion homeostasis"/>
    <property type="evidence" value="ECO:0007669"/>
    <property type="project" value="TreeGrafter"/>
</dbReference>
<keyword evidence="2" id="KW-0479">Metal-binding</keyword>
<dbReference type="PANTHER" id="PTHR28088:SF5">
    <property type="entry name" value="TRANSCRIPTIONAL ACTIVATOR HAA1-RELATED"/>
    <property type="match status" value="1"/>
</dbReference>
<evidence type="ECO:0000313" key="11">
    <source>
        <dbReference type="Proteomes" id="UP000758603"/>
    </source>
</evidence>
<dbReference type="PANTHER" id="PTHR28088">
    <property type="entry name" value="TRANSCRIPTIONAL ACTIVATOR HAA1-RELATED"/>
    <property type="match status" value="1"/>
</dbReference>
<accession>A0A9P8RK34</accession>
<comment type="caution">
    <text evidence="10">The sequence shown here is derived from an EMBL/GenBank/DDBJ whole genome shotgun (WGS) entry which is preliminary data.</text>
</comment>
<dbReference type="SMART" id="SM01090">
    <property type="entry name" value="Copper-fist"/>
    <property type="match status" value="1"/>
</dbReference>
<dbReference type="InterPro" id="IPR051763">
    <property type="entry name" value="Copper_Homeo_Regul"/>
</dbReference>
<protein>
    <recommendedName>
        <fullName evidence="9">Copper-fist domain-containing protein</fullName>
    </recommendedName>
</protein>
<keyword evidence="11" id="KW-1185">Reference proteome</keyword>
<keyword evidence="5" id="KW-0805">Transcription regulation</keyword>
<dbReference type="AlphaFoldDB" id="A0A9P8RK34"/>
<dbReference type="Gene3D" id="3.90.430.10">
    <property type="entry name" value="Copper fist DNA-binding domain"/>
    <property type="match status" value="1"/>
</dbReference>
<feature type="compositionally biased region" description="Low complexity" evidence="8">
    <location>
        <begin position="164"/>
        <end position="179"/>
    </location>
</feature>
<evidence type="ECO:0000256" key="2">
    <source>
        <dbReference type="ARBA" id="ARBA00022723"/>
    </source>
</evidence>
<dbReference type="Proteomes" id="UP000758603">
    <property type="component" value="Unassembled WGS sequence"/>
</dbReference>
<organism evidence="10 11">
    <name type="scientific">Truncatella angustata</name>
    <dbReference type="NCBI Taxonomy" id="152316"/>
    <lineage>
        <taxon>Eukaryota</taxon>
        <taxon>Fungi</taxon>
        <taxon>Dikarya</taxon>
        <taxon>Ascomycota</taxon>
        <taxon>Pezizomycotina</taxon>
        <taxon>Sordariomycetes</taxon>
        <taxon>Xylariomycetidae</taxon>
        <taxon>Amphisphaeriales</taxon>
        <taxon>Sporocadaceae</taxon>
        <taxon>Truncatella</taxon>
    </lineage>
</organism>
<dbReference type="InterPro" id="IPR001083">
    <property type="entry name" value="Cu_fist_DNA-bd_dom"/>
</dbReference>
<comment type="subcellular location">
    <subcellularLocation>
        <location evidence="1">Nucleus</location>
    </subcellularLocation>
</comment>
<evidence type="ECO:0000256" key="6">
    <source>
        <dbReference type="ARBA" id="ARBA00023163"/>
    </source>
</evidence>
<dbReference type="SMART" id="SM00412">
    <property type="entry name" value="Cu_FIST"/>
    <property type="match status" value="1"/>
</dbReference>
<dbReference type="GO" id="GO:0005507">
    <property type="term" value="F:copper ion binding"/>
    <property type="evidence" value="ECO:0007669"/>
    <property type="project" value="InterPro"/>
</dbReference>
<evidence type="ECO:0000256" key="7">
    <source>
        <dbReference type="ARBA" id="ARBA00023242"/>
    </source>
</evidence>
<feature type="domain" description="Copper-fist" evidence="9">
    <location>
        <begin position="1"/>
        <end position="39"/>
    </location>
</feature>
<dbReference type="GO" id="GO:0000981">
    <property type="term" value="F:DNA-binding transcription factor activity, RNA polymerase II-specific"/>
    <property type="evidence" value="ECO:0007669"/>
    <property type="project" value="TreeGrafter"/>
</dbReference>
<dbReference type="Pfam" id="PF00649">
    <property type="entry name" value="Copper-fist"/>
    <property type="match status" value="1"/>
</dbReference>
<keyword evidence="6" id="KW-0804">Transcription</keyword>
<gene>
    <name evidence="10" type="ORF">BKA67DRAFT_389536</name>
</gene>
<dbReference type="OrthoDB" id="5600085at2759"/>
<dbReference type="PROSITE" id="PS50073">
    <property type="entry name" value="COPPER_FIST_2"/>
    <property type="match status" value="1"/>
</dbReference>
<feature type="region of interest" description="Disordered" evidence="8">
    <location>
        <begin position="102"/>
        <end position="216"/>
    </location>
</feature>
<dbReference type="GeneID" id="70125502"/>
<evidence type="ECO:0000313" key="10">
    <source>
        <dbReference type="EMBL" id="KAH6647510.1"/>
    </source>
</evidence>
<name>A0A9P8RK34_9PEZI</name>
<evidence type="ECO:0000256" key="1">
    <source>
        <dbReference type="ARBA" id="ARBA00004123"/>
    </source>
</evidence>
<evidence type="ECO:0000259" key="9">
    <source>
        <dbReference type="PROSITE" id="PS50073"/>
    </source>
</evidence>
<dbReference type="InterPro" id="IPR036395">
    <property type="entry name" value="Cu_fist_DNA-bd_dom_sf"/>
</dbReference>
<dbReference type="FunFam" id="3.90.430.10:FF:000001">
    <property type="entry name" value="Copper fist DNA-binding protein"/>
    <property type="match status" value="1"/>
</dbReference>
<reference evidence="10" key="1">
    <citation type="journal article" date="2021" name="Nat. Commun.">
        <title>Genetic determinants of endophytism in the Arabidopsis root mycobiome.</title>
        <authorList>
            <person name="Mesny F."/>
            <person name="Miyauchi S."/>
            <person name="Thiergart T."/>
            <person name="Pickel B."/>
            <person name="Atanasova L."/>
            <person name="Karlsson M."/>
            <person name="Huettel B."/>
            <person name="Barry K.W."/>
            <person name="Haridas S."/>
            <person name="Chen C."/>
            <person name="Bauer D."/>
            <person name="Andreopoulos W."/>
            <person name="Pangilinan J."/>
            <person name="LaButti K."/>
            <person name="Riley R."/>
            <person name="Lipzen A."/>
            <person name="Clum A."/>
            <person name="Drula E."/>
            <person name="Henrissat B."/>
            <person name="Kohler A."/>
            <person name="Grigoriev I.V."/>
            <person name="Martin F.M."/>
            <person name="Hacquard S."/>
        </authorList>
    </citation>
    <scope>NUCLEOTIDE SEQUENCE</scope>
    <source>
        <strain evidence="10">MPI-SDFR-AT-0073</strain>
    </source>
</reference>
<dbReference type="GO" id="GO:0045944">
    <property type="term" value="P:positive regulation of transcription by RNA polymerase II"/>
    <property type="evidence" value="ECO:0007669"/>
    <property type="project" value="TreeGrafter"/>
</dbReference>
<keyword evidence="4" id="KW-0186">Copper</keyword>
<dbReference type="GO" id="GO:0006878">
    <property type="term" value="P:intracellular copper ion homeostasis"/>
    <property type="evidence" value="ECO:0007669"/>
    <property type="project" value="TreeGrafter"/>
</dbReference>
<evidence type="ECO:0000256" key="5">
    <source>
        <dbReference type="ARBA" id="ARBA00023015"/>
    </source>
</evidence>
<evidence type="ECO:0000256" key="3">
    <source>
        <dbReference type="ARBA" id="ARBA00022833"/>
    </source>
</evidence>
<dbReference type="EMBL" id="JAGPXC010000008">
    <property type="protein sequence ID" value="KAH6647510.1"/>
    <property type="molecule type" value="Genomic_DNA"/>
</dbReference>
<keyword evidence="7" id="KW-0539">Nucleus</keyword>
<keyword evidence="3" id="KW-0862">Zinc</keyword>
<evidence type="ECO:0000256" key="4">
    <source>
        <dbReference type="ARBA" id="ARBA00023008"/>
    </source>
</evidence>
<feature type="compositionally biased region" description="Basic and acidic residues" evidence="8">
    <location>
        <begin position="194"/>
        <end position="210"/>
    </location>
</feature>
<dbReference type="SUPFAM" id="SSF57879">
    <property type="entry name" value="Zinc domain conserved in yeast copper-regulated transcription factors"/>
    <property type="match status" value="1"/>
</dbReference>
<sequence length="421" mass="46184">MLIDGEKWACEACVRGHRVSNCNHHDRPLQHINKKGRPVSQCQHCRSMRKSRSSHVKCDCGEKTHKCQHLQPTMPGHTDSCCCNHGGRCTCSCKKEPALDTVPESESDQDQEPVLHSKARAAGRRRSRANTTHSEPVLSFDENGHHKPAHKNKVSQKCGPYTLSRGHSMHSISSTSSMGNRSVDNLHKAPTRSRSKDLIAQDLDSRKAKSEQASPLISGNSAFQHLNGQLPPLDLSSIQYPEYPGSFDLFHGIDEQPVFSAGLSAPSVDWAQYDGLDMKADNFAPSSYDQAQSYSAAFDFSTEPTLTSNSGDVSETEDFVGPFSEAQIEGFRWSAATNYMSLQQQSQSAAALGDFSSGDFGSFKAAAAANKFLPNLGSLDETNGEFPLLEEDTYWSMNNFTDGITQSPDPVAATFWDNNTQ</sequence>
<dbReference type="GO" id="GO:0005634">
    <property type="term" value="C:nucleus"/>
    <property type="evidence" value="ECO:0007669"/>
    <property type="project" value="UniProtKB-SubCell"/>
</dbReference>
<evidence type="ECO:0000256" key="8">
    <source>
        <dbReference type="SAM" id="MobiDB-lite"/>
    </source>
</evidence>
<dbReference type="GO" id="GO:0000978">
    <property type="term" value="F:RNA polymerase II cis-regulatory region sequence-specific DNA binding"/>
    <property type="evidence" value="ECO:0007669"/>
    <property type="project" value="TreeGrafter"/>
</dbReference>
<dbReference type="PRINTS" id="PR00617">
    <property type="entry name" value="COPPERFIST"/>
</dbReference>
<proteinExistence type="predicted"/>
<dbReference type="RefSeq" id="XP_045954022.1">
    <property type="nucleotide sequence ID" value="XM_046096610.1"/>
</dbReference>
<feature type="compositionally biased region" description="Basic residues" evidence="8">
    <location>
        <begin position="117"/>
        <end position="128"/>
    </location>
</feature>